<gene>
    <name evidence="2" type="ORF">CYMTET_11632</name>
</gene>
<feature type="coiled-coil region" evidence="1">
    <location>
        <begin position="123"/>
        <end position="150"/>
    </location>
</feature>
<accession>A0AAE0GLZ4</accession>
<name>A0AAE0GLZ4_9CHLO</name>
<evidence type="ECO:0000313" key="3">
    <source>
        <dbReference type="Proteomes" id="UP001190700"/>
    </source>
</evidence>
<comment type="caution">
    <text evidence="2">The sequence shown here is derived from an EMBL/GenBank/DDBJ whole genome shotgun (WGS) entry which is preliminary data.</text>
</comment>
<keyword evidence="1" id="KW-0175">Coiled coil</keyword>
<keyword evidence="3" id="KW-1185">Reference proteome</keyword>
<evidence type="ECO:0000256" key="1">
    <source>
        <dbReference type="SAM" id="Coils"/>
    </source>
</evidence>
<protein>
    <submittedName>
        <fullName evidence="2">Uncharacterized protein</fullName>
    </submittedName>
</protein>
<dbReference type="Proteomes" id="UP001190700">
    <property type="component" value="Unassembled WGS sequence"/>
</dbReference>
<proteinExistence type="predicted"/>
<dbReference type="AlphaFoldDB" id="A0AAE0GLZ4"/>
<evidence type="ECO:0000313" key="2">
    <source>
        <dbReference type="EMBL" id="KAK3280539.1"/>
    </source>
</evidence>
<sequence length="243" mass="27578">MQSMSVSLERACKRSAEDCPIVIFVSPNTVAKFRRRFPSEGGDTRKPLNNLKIIDTENNAEIPEQSLYLYVIPDETIGNAPQPLCQGLKSVRSLDEADPCLGFVASPMAKDDASGNEMSSDERMVLESRLDHQQQENRRQQKRYDKLRAEMRTEVAAQRTEMETDFSVQLAAQRTEMRTWVAAQLAAQRTEMETDFSVQLAAQRYAEENLFLNFVNHSNAYANPKVALRDSFELTDSGFREIA</sequence>
<reference evidence="2 3" key="1">
    <citation type="journal article" date="2015" name="Genome Biol. Evol.">
        <title>Comparative Genomics of a Bacterivorous Green Alga Reveals Evolutionary Causalities and Consequences of Phago-Mixotrophic Mode of Nutrition.</title>
        <authorList>
            <person name="Burns J.A."/>
            <person name="Paasch A."/>
            <person name="Narechania A."/>
            <person name="Kim E."/>
        </authorList>
    </citation>
    <scope>NUCLEOTIDE SEQUENCE [LARGE SCALE GENOMIC DNA]</scope>
    <source>
        <strain evidence="2 3">PLY_AMNH</strain>
    </source>
</reference>
<organism evidence="2 3">
    <name type="scientific">Cymbomonas tetramitiformis</name>
    <dbReference type="NCBI Taxonomy" id="36881"/>
    <lineage>
        <taxon>Eukaryota</taxon>
        <taxon>Viridiplantae</taxon>
        <taxon>Chlorophyta</taxon>
        <taxon>Pyramimonadophyceae</taxon>
        <taxon>Pyramimonadales</taxon>
        <taxon>Pyramimonadaceae</taxon>
        <taxon>Cymbomonas</taxon>
    </lineage>
</organism>
<dbReference type="EMBL" id="LGRX02004364">
    <property type="protein sequence ID" value="KAK3280539.1"/>
    <property type="molecule type" value="Genomic_DNA"/>
</dbReference>